<feature type="region of interest" description="Disordered" evidence="1">
    <location>
        <begin position="1"/>
        <end position="25"/>
    </location>
</feature>
<evidence type="ECO:0000313" key="2">
    <source>
        <dbReference type="EMBL" id="MBM6775562.1"/>
    </source>
</evidence>
<proteinExistence type="predicted"/>
<reference evidence="2 3" key="1">
    <citation type="journal article" date="2021" name="Sci. Rep.">
        <title>The distribution of antibiotic resistance genes in chicken gut microbiota commensals.</title>
        <authorList>
            <person name="Juricova H."/>
            <person name="Matiasovicova J."/>
            <person name="Kubasova T."/>
            <person name="Cejkova D."/>
            <person name="Rychlik I."/>
        </authorList>
    </citation>
    <scope>NUCLEOTIDE SEQUENCE [LARGE SCALE GENOMIC DNA]</scope>
    <source>
        <strain evidence="2 3">An794</strain>
    </source>
</reference>
<comment type="caution">
    <text evidence="2">The sequence shown here is derived from an EMBL/GenBank/DDBJ whole genome shotgun (WGS) entry which is preliminary data.</text>
</comment>
<evidence type="ECO:0000313" key="3">
    <source>
        <dbReference type="Proteomes" id="UP000712527"/>
    </source>
</evidence>
<accession>A0ABS2F460</accession>
<evidence type="ECO:0000256" key="1">
    <source>
        <dbReference type="SAM" id="MobiDB-lite"/>
    </source>
</evidence>
<gene>
    <name evidence="2" type="ORF">H9X80_08425</name>
</gene>
<feature type="compositionally biased region" description="Low complexity" evidence="1">
    <location>
        <begin position="11"/>
        <end position="22"/>
    </location>
</feature>
<dbReference type="Proteomes" id="UP000712527">
    <property type="component" value="Unassembled WGS sequence"/>
</dbReference>
<sequence length="97" mass="10307">MASQSRDSLRPGAPAGAGTPGPHRFTREKILDLISEAMESSGGLVATKRELAERCGCVSVTVDLAVKGLRRSGQIEVPPQFDECGGQVANVYRIPVR</sequence>
<keyword evidence="3" id="KW-1185">Reference proteome</keyword>
<dbReference type="RefSeq" id="WP_204793895.1">
    <property type="nucleotide sequence ID" value="NZ_JACSNQ010000024.1"/>
</dbReference>
<organism evidence="2 3">
    <name type="scientific">Olsenella profusa</name>
    <dbReference type="NCBI Taxonomy" id="138595"/>
    <lineage>
        <taxon>Bacteria</taxon>
        <taxon>Bacillati</taxon>
        <taxon>Actinomycetota</taxon>
        <taxon>Coriobacteriia</taxon>
        <taxon>Coriobacteriales</taxon>
        <taxon>Atopobiaceae</taxon>
        <taxon>Olsenella</taxon>
    </lineage>
</organism>
<protein>
    <submittedName>
        <fullName evidence="2">Uncharacterized protein</fullName>
    </submittedName>
</protein>
<name>A0ABS2F460_9ACTN</name>
<dbReference type="EMBL" id="JACSNQ010000024">
    <property type="protein sequence ID" value="MBM6775562.1"/>
    <property type="molecule type" value="Genomic_DNA"/>
</dbReference>